<dbReference type="EMBL" id="JENX01000026">
    <property type="protein sequence ID" value="KEI18231.1"/>
    <property type="molecule type" value="Genomic_DNA"/>
</dbReference>
<protein>
    <submittedName>
        <fullName evidence="1">Uncharacterized protein</fullName>
    </submittedName>
</protein>
<reference evidence="1 2" key="1">
    <citation type="submission" date="2014-02" db="EMBL/GenBank/DDBJ databases">
        <title>Plasmidome dynamics in the species complex Clostridium novyi sensu lato converts strains of independent lineages into distinctly different pathogens.</title>
        <authorList>
            <person name="Skarin H."/>
            <person name="Segerman B."/>
        </authorList>
    </citation>
    <scope>NUCLEOTIDE SEQUENCE [LARGE SCALE GENOMIC DNA]</scope>
    <source>
        <strain evidence="1 2">NCTC 9693</strain>
    </source>
</reference>
<keyword evidence="2" id="KW-1185">Reference proteome</keyword>
<name>A0ABR4THY1_CLOHA</name>
<organism evidence="1 2">
    <name type="scientific">Clostridium haemolyticum NCTC 9693</name>
    <dbReference type="NCBI Taxonomy" id="1443114"/>
    <lineage>
        <taxon>Bacteria</taxon>
        <taxon>Bacillati</taxon>
        <taxon>Bacillota</taxon>
        <taxon>Clostridia</taxon>
        <taxon>Eubacteriales</taxon>
        <taxon>Clostridiaceae</taxon>
        <taxon>Clostridium</taxon>
    </lineage>
</organism>
<comment type="caution">
    <text evidence="1">The sequence shown here is derived from an EMBL/GenBank/DDBJ whole genome shotgun (WGS) entry which is preliminary data.</text>
</comment>
<dbReference type="Proteomes" id="UP000027937">
    <property type="component" value="Unassembled WGS sequence"/>
</dbReference>
<dbReference type="RefSeq" id="WP_052101059.1">
    <property type="nucleotide sequence ID" value="NZ_JENX01000026.1"/>
</dbReference>
<evidence type="ECO:0000313" key="2">
    <source>
        <dbReference type="Proteomes" id="UP000027937"/>
    </source>
</evidence>
<proteinExistence type="predicted"/>
<sequence length="319" mass="37242">MSINNLNQSIFRKAKKEDKFAQISNNLINNKNLSYKALGIATYILSKPNDWQVYISDLIRFGDKEKSVRSGINELIENKYMQRYRVYDMETGKVHHWETLVSEEPFEDHLIIASVKEKYLKDETGNIVTKKITVGKFTRQIPIVLEREEILLCQKGKLEESKETSAFELLSQKVQVEKLYIEKEGQQILINTNTKNITNTDNKSSSSTDEEEKIKYILCIAQKCNYKVKRTTIEKLLLVYDYMNIAKAIITASTVSTDIKNYDTYLLATLNNIDKQNTTNIIVEDKKENNVDSFNNYEQRSYDYNDLEKKLLGWYDNKK</sequence>
<evidence type="ECO:0000313" key="1">
    <source>
        <dbReference type="EMBL" id="KEI18231.1"/>
    </source>
</evidence>
<accession>A0ABR4THY1</accession>
<gene>
    <name evidence="1" type="ORF">Z960_03650</name>
</gene>